<dbReference type="CDD" id="cd17299">
    <property type="entry name" value="acetolactate_decarboxylase"/>
    <property type="match status" value="1"/>
</dbReference>
<dbReference type="SUPFAM" id="SSF117856">
    <property type="entry name" value="AF0104/ALDC/Ptd012-like"/>
    <property type="match status" value="1"/>
</dbReference>
<evidence type="ECO:0000256" key="1">
    <source>
        <dbReference type="ARBA" id="ARBA00001784"/>
    </source>
</evidence>
<evidence type="ECO:0000256" key="2">
    <source>
        <dbReference type="ARBA" id="ARBA00005170"/>
    </source>
</evidence>
<reference evidence="9" key="1">
    <citation type="submission" date="2019-05" db="EMBL/GenBank/DDBJ databases">
        <title>Methanoculleus sp. FWC-SCC1, a methanogenic archaeon isolated from deep marine cold seep.</title>
        <authorList>
            <person name="Chen Y.-W."/>
            <person name="Chen S.-C."/>
            <person name="Teng N.-H."/>
            <person name="Lai M.-C."/>
        </authorList>
    </citation>
    <scope>NUCLEOTIDE SEQUENCE</scope>
    <source>
        <strain evidence="9">FWC-SCC1</strain>
    </source>
</reference>
<dbReference type="EMBL" id="VCYH01000009">
    <property type="protein sequence ID" value="MDN7025767.1"/>
    <property type="molecule type" value="Genomic_DNA"/>
</dbReference>
<comment type="catalytic activity">
    <reaction evidence="1">
        <text>(2S)-2-acetolactate + H(+) = (R)-acetoin + CO2</text>
        <dbReference type="Rhea" id="RHEA:21580"/>
        <dbReference type="ChEBI" id="CHEBI:15378"/>
        <dbReference type="ChEBI" id="CHEBI:15686"/>
        <dbReference type="ChEBI" id="CHEBI:16526"/>
        <dbReference type="ChEBI" id="CHEBI:58476"/>
        <dbReference type="EC" id="4.1.1.5"/>
    </reaction>
</comment>
<proteinExistence type="inferred from homology"/>
<comment type="pathway">
    <text evidence="2">Polyol metabolism; (R,R)-butane-2,3-diol biosynthesis; (R,R)-butane-2,3-diol from pyruvate: step 2/3.</text>
</comment>
<evidence type="ECO:0000313" key="9">
    <source>
        <dbReference type="EMBL" id="MDN7025767.1"/>
    </source>
</evidence>
<keyword evidence="6" id="KW-0210">Decarboxylase</keyword>
<evidence type="ECO:0000256" key="4">
    <source>
        <dbReference type="ARBA" id="ARBA00013204"/>
    </source>
</evidence>
<keyword evidence="8 9" id="KW-0456">Lyase</keyword>
<dbReference type="NCBIfam" id="TIGR01252">
    <property type="entry name" value="acetolac_decarb"/>
    <property type="match status" value="1"/>
</dbReference>
<gene>
    <name evidence="9" type="primary">budA</name>
    <name evidence="9" type="ORF">FGU65_12900</name>
</gene>
<dbReference type="RefSeq" id="WP_301664952.1">
    <property type="nucleotide sequence ID" value="NZ_VCYH01000009.1"/>
</dbReference>
<organism evidence="9 10">
    <name type="scientific">Methanoculleus frigidifontis</name>
    <dbReference type="NCBI Taxonomy" id="2584085"/>
    <lineage>
        <taxon>Archaea</taxon>
        <taxon>Methanobacteriati</taxon>
        <taxon>Methanobacteriota</taxon>
        <taxon>Stenosarchaea group</taxon>
        <taxon>Methanomicrobia</taxon>
        <taxon>Methanomicrobiales</taxon>
        <taxon>Methanomicrobiaceae</taxon>
        <taxon>Methanoculleus</taxon>
    </lineage>
</organism>
<dbReference type="PIRSF" id="PIRSF001332">
    <property type="entry name" value="Acetolac_decarb"/>
    <property type="match status" value="1"/>
</dbReference>
<evidence type="ECO:0000256" key="3">
    <source>
        <dbReference type="ARBA" id="ARBA00007106"/>
    </source>
</evidence>
<evidence type="ECO:0000256" key="8">
    <source>
        <dbReference type="ARBA" id="ARBA00023239"/>
    </source>
</evidence>
<dbReference type="InterPro" id="IPR005128">
    <property type="entry name" value="Acetolactate_a_deCO2ase"/>
</dbReference>
<dbReference type="Pfam" id="PF03306">
    <property type="entry name" value="AAL_decarboxy"/>
    <property type="match status" value="1"/>
</dbReference>
<dbReference type="PANTHER" id="PTHR35524:SF1">
    <property type="entry name" value="ALPHA-ACETOLACTATE DECARBOXYLASE"/>
    <property type="match status" value="1"/>
</dbReference>
<comment type="caution">
    <text evidence="9">The sequence shown here is derived from an EMBL/GenBank/DDBJ whole genome shotgun (WGS) entry which is preliminary data.</text>
</comment>
<evidence type="ECO:0000256" key="6">
    <source>
        <dbReference type="ARBA" id="ARBA00022793"/>
    </source>
</evidence>
<dbReference type="Proteomes" id="UP001168338">
    <property type="component" value="Unassembled WGS sequence"/>
</dbReference>
<evidence type="ECO:0000313" key="10">
    <source>
        <dbReference type="Proteomes" id="UP001168338"/>
    </source>
</evidence>
<keyword evidence="10" id="KW-1185">Reference proteome</keyword>
<dbReference type="Gene3D" id="3.30.1330.80">
    <property type="entry name" value="Hypothetical protein, similar to alpha- acetolactate decarboxylase, domain 2"/>
    <property type="match status" value="2"/>
</dbReference>
<name>A0ABT8MCU3_9EURY</name>
<keyword evidence="7" id="KW-0005">Acetoin biosynthesis</keyword>
<accession>A0ABT8MCU3</accession>
<dbReference type="PANTHER" id="PTHR35524">
    <property type="entry name" value="ALPHA-ACETOLACTATE DECARBOXYLASE"/>
    <property type="match status" value="1"/>
</dbReference>
<evidence type="ECO:0000256" key="5">
    <source>
        <dbReference type="ARBA" id="ARBA00020164"/>
    </source>
</evidence>
<dbReference type="EC" id="4.1.1.5" evidence="4"/>
<dbReference type="GO" id="GO:0047605">
    <property type="term" value="F:acetolactate decarboxylase activity"/>
    <property type="evidence" value="ECO:0007669"/>
    <property type="project" value="UniProtKB-EC"/>
</dbReference>
<evidence type="ECO:0000256" key="7">
    <source>
        <dbReference type="ARBA" id="ARBA00023061"/>
    </source>
</evidence>
<sequence length="266" mass="28651">MTSFHLLSCALGAVVLVLIAFSAGLLLGSAPERDVLYQVSTIDALLQGVYDGVAPIDDLARHGDFGLGCFDTLDGELIGLDGVWYRIPADGRVRQVPGNATVPFAAVTFFEPDITLPLTGPVNLTGCEARLDTVIPSENLFYAVRIDGTFATVTARSEPAQEKPYRPLVDVIEDEEVVFHLENVTGTVVGFRTPALARGVNIPGYHLHFITGDRTAGGHILDFYLLNGTAAIDVTPDFLMRLPTEGDFCTTDLTLDQQEALVSVEK</sequence>
<comment type="similarity">
    <text evidence="3">Belongs to the alpha-acetolactate decarboxylase family.</text>
</comment>
<protein>
    <recommendedName>
        <fullName evidence="5">Alpha-acetolactate decarboxylase</fullName>
        <ecNumber evidence="4">4.1.1.5</ecNumber>
    </recommendedName>
</protein>